<dbReference type="AlphaFoldDB" id="A0A9W9Z7Y5"/>
<evidence type="ECO:0000313" key="2">
    <source>
        <dbReference type="Proteomes" id="UP001163046"/>
    </source>
</evidence>
<keyword evidence="2" id="KW-1185">Reference proteome</keyword>
<organism evidence="1 2">
    <name type="scientific">Desmophyllum pertusum</name>
    <dbReference type="NCBI Taxonomy" id="174260"/>
    <lineage>
        <taxon>Eukaryota</taxon>
        <taxon>Metazoa</taxon>
        <taxon>Cnidaria</taxon>
        <taxon>Anthozoa</taxon>
        <taxon>Hexacorallia</taxon>
        <taxon>Scleractinia</taxon>
        <taxon>Caryophylliina</taxon>
        <taxon>Caryophylliidae</taxon>
        <taxon>Desmophyllum</taxon>
    </lineage>
</organism>
<name>A0A9W9Z7Y5_9CNID</name>
<dbReference type="EMBL" id="MU826826">
    <property type="protein sequence ID" value="KAJ7375129.1"/>
    <property type="molecule type" value="Genomic_DNA"/>
</dbReference>
<protein>
    <submittedName>
        <fullName evidence="1">Uncharacterized protein</fullName>
    </submittedName>
</protein>
<gene>
    <name evidence="1" type="ORF">OS493_001867</name>
</gene>
<accession>A0A9W9Z7Y5</accession>
<comment type="caution">
    <text evidence="1">The sequence shown here is derived from an EMBL/GenBank/DDBJ whole genome shotgun (WGS) entry which is preliminary data.</text>
</comment>
<proteinExistence type="predicted"/>
<reference evidence="1" key="1">
    <citation type="submission" date="2023-01" db="EMBL/GenBank/DDBJ databases">
        <title>Genome assembly of the deep-sea coral Lophelia pertusa.</title>
        <authorList>
            <person name="Herrera S."/>
            <person name="Cordes E."/>
        </authorList>
    </citation>
    <scope>NUCLEOTIDE SEQUENCE</scope>
    <source>
        <strain evidence="1">USNM1676648</strain>
        <tissue evidence="1">Polyp</tissue>
    </source>
</reference>
<dbReference type="Proteomes" id="UP001163046">
    <property type="component" value="Unassembled WGS sequence"/>
</dbReference>
<sequence length="150" mass="16766">MVGSIAQAESVPSTPALDVVTPDDTKPCLGRPRVSYTLASTRTKYEIKKKARQICNESNNNMKKQLDNISQGCSDDVLVDISRPKISPSKQQKKVEVNITLKILNSLKRTLCTVDAKEEESGGKRMRLQEEIIKGKELAAKMMRLSRTFQ</sequence>
<evidence type="ECO:0000313" key="1">
    <source>
        <dbReference type="EMBL" id="KAJ7375129.1"/>
    </source>
</evidence>